<evidence type="ECO:0000313" key="1">
    <source>
        <dbReference type="EMBL" id="KAK9128963.1"/>
    </source>
</evidence>
<sequence>MSYAAYKMMHWPTGIENCASGFITHCGADFAPQIPMVPSEDFETEWPAKKGIGPIPNLVVTAGNVLEVYAVRVQEEDDNKGSRSPVEAKRGGIKSLFDNLPHDAYKLIAVPSPIGGVLVISANALHYHMTNHDMPKSSFNVELDAPNATGYRMMWLCFQEKQGNYFYSHWFMMVGSYANYLGATVLS</sequence>
<protein>
    <submittedName>
        <fullName evidence="1">Uncharacterized protein</fullName>
    </submittedName>
</protein>
<name>A0AAP0P3C3_9MAGN</name>
<organism evidence="1 2">
    <name type="scientific">Stephania yunnanensis</name>
    <dbReference type="NCBI Taxonomy" id="152371"/>
    <lineage>
        <taxon>Eukaryota</taxon>
        <taxon>Viridiplantae</taxon>
        <taxon>Streptophyta</taxon>
        <taxon>Embryophyta</taxon>
        <taxon>Tracheophyta</taxon>
        <taxon>Spermatophyta</taxon>
        <taxon>Magnoliopsida</taxon>
        <taxon>Ranunculales</taxon>
        <taxon>Menispermaceae</taxon>
        <taxon>Menispermoideae</taxon>
        <taxon>Cissampelideae</taxon>
        <taxon>Stephania</taxon>
    </lineage>
</organism>
<reference evidence="1 2" key="1">
    <citation type="submission" date="2024-01" db="EMBL/GenBank/DDBJ databases">
        <title>Genome assemblies of Stephania.</title>
        <authorList>
            <person name="Yang L."/>
        </authorList>
    </citation>
    <scope>NUCLEOTIDE SEQUENCE [LARGE SCALE GENOMIC DNA]</scope>
    <source>
        <strain evidence="1">YNDBR</strain>
        <tissue evidence="1">Leaf</tissue>
    </source>
</reference>
<dbReference type="EMBL" id="JBBNAF010000007">
    <property type="protein sequence ID" value="KAK9128963.1"/>
    <property type="molecule type" value="Genomic_DNA"/>
</dbReference>
<keyword evidence="2" id="KW-1185">Reference proteome</keyword>
<comment type="caution">
    <text evidence="1">The sequence shown here is derived from an EMBL/GenBank/DDBJ whole genome shotgun (WGS) entry which is preliminary data.</text>
</comment>
<dbReference type="Gene3D" id="2.130.10.10">
    <property type="entry name" value="YVTN repeat-like/Quinoprotein amine dehydrogenase"/>
    <property type="match status" value="1"/>
</dbReference>
<evidence type="ECO:0000313" key="2">
    <source>
        <dbReference type="Proteomes" id="UP001420932"/>
    </source>
</evidence>
<accession>A0AAP0P3C3</accession>
<gene>
    <name evidence="1" type="ORF">Syun_017760</name>
</gene>
<proteinExistence type="predicted"/>
<dbReference type="Proteomes" id="UP001420932">
    <property type="component" value="Unassembled WGS sequence"/>
</dbReference>
<dbReference type="InterPro" id="IPR015943">
    <property type="entry name" value="WD40/YVTN_repeat-like_dom_sf"/>
</dbReference>
<dbReference type="AlphaFoldDB" id="A0AAP0P3C3"/>